<gene>
    <name evidence="2" type="ORF">CHU92_14835</name>
</gene>
<evidence type="ECO:0000313" key="2">
    <source>
        <dbReference type="EMBL" id="OYQ32145.1"/>
    </source>
</evidence>
<feature type="domain" description="Cyclic nucleotide-binding" evidence="1">
    <location>
        <begin position="10"/>
        <end position="129"/>
    </location>
</feature>
<evidence type="ECO:0000259" key="1">
    <source>
        <dbReference type="PROSITE" id="PS50042"/>
    </source>
</evidence>
<dbReference type="CDD" id="cd00038">
    <property type="entry name" value="CAP_ED"/>
    <property type="match status" value="1"/>
</dbReference>
<protein>
    <recommendedName>
        <fullName evidence="1">Cyclic nucleotide-binding domain-containing protein</fullName>
    </recommendedName>
</protein>
<dbReference type="PROSITE" id="PS50042">
    <property type="entry name" value="CNMP_BINDING_3"/>
    <property type="match status" value="1"/>
</dbReference>
<evidence type="ECO:0000313" key="3">
    <source>
        <dbReference type="Proteomes" id="UP000216605"/>
    </source>
</evidence>
<dbReference type="Pfam" id="PF00027">
    <property type="entry name" value="cNMP_binding"/>
    <property type="match status" value="1"/>
</dbReference>
<organism evidence="2 3">
    <name type="scientific">Flavobacterium cyanobacteriorum</name>
    <dbReference type="NCBI Taxonomy" id="2022802"/>
    <lineage>
        <taxon>Bacteria</taxon>
        <taxon>Pseudomonadati</taxon>
        <taxon>Bacteroidota</taxon>
        <taxon>Flavobacteriia</taxon>
        <taxon>Flavobacteriales</taxon>
        <taxon>Flavobacteriaceae</taxon>
        <taxon>Flavobacterium</taxon>
    </lineage>
</organism>
<dbReference type="RefSeq" id="WP_094416928.1">
    <property type="nucleotide sequence ID" value="NZ_NOXV01000304.1"/>
</dbReference>
<dbReference type="InterPro" id="IPR018490">
    <property type="entry name" value="cNMP-bd_dom_sf"/>
</dbReference>
<reference evidence="2 3" key="1">
    <citation type="submission" date="2017-07" db="EMBL/GenBank/DDBJ databases">
        <title>Flavobacterium cyanobacteriorum sp. nov., isolated from cyanobacterial aggregates in a eutrophic lake.</title>
        <authorList>
            <person name="Cai H."/>
        </authorList>
    </citation>
    <scope>NUCLEOTIDE SEQUENCE [LARGE SCALE GENOMIC DNA]</scope>
    <source>
        <strain evidence="2 3">TH021</strain>
    </source>
</reference>
<dbReference type="InterPro" id="IPR000595">
    <property type="entry name" value="cNMP-bd_dom"/>
</dbReference>
<dbReference type="EMBL" id="NOXV01000304">
    <property type="protein sequence ID" value="OYQ32145.1"/>
    <property type="molecule type" value="Genomic_DNA"/>
</dbReference>
<comment type="caution">
    <text evidence="2">The sequence shown here is derived from an EMBL/GenBank/DDBJ whole genome shotgun (WGS) entry which is preliminary data.</text>
</comment>
<dbReference type="InterPro" id="IPR014710">
    <property type="entry name" value="RmlC-like_jellyroll"/>
</dbReference>
<name>A0A255YU21_9FLAO</name>
<dbReference type="Gene3D" id="2.60.120.10">
    <property type="entry name" value="Jelly Rolls"/>
    <property type="match status" value="1"/>
</dbReference>
<proteinExistence type="predicted"/>
<keyword evidence="3" id="KW-1185">Reference proteome</keyword>
<accession>A0A255YU21</accession>
<sequence length="198" mass="22793">MNQFVKFISQFISLSNEDTIALENVLSNKSYKAGDKIVQEGSICNSILFTVSGKSRSYFVNHEGQEFTWNFHFNDADSKFENYFLVDYYSFLRQTPSHLTIEALEDIEAITLSYTNIQKIVSKSINLEKVASIMSATAYENVHKRAFTLLTSNAKERYLQLLKDEPYLLNKFQHYLIASYLGVAPQSLSRLRKEISKP</sequence>
<dbReference type="Proteomes" id="UP000216605">
    <property type="component" value="Unassembled WGS sequence"/>
</dbReference>
<dbReference type="AlphaFoldDB" id="A0A255YU21"/>
<dbReference type="SUPFAM" id="SSF51206">
    <property type="entry name" value="cAMP-binding domain-like"/>
    <property type="match status" value="1"/>
</dbReference>
<dbReference type="OrthoDB" id="663011at2"/>